<evidence type="ECO:0000313" key="11">
    <source>
        <dbReference type="Proteomes" id="UP001327560"/>
    </source>
</evidence>
<keyword evidence="10" id="KW-0808">Transferase</keyword>
<organism evidence="10 11">
    <name type="scientific">Canna indica</name>
    <name type="common">Indian-shot</name>
    <dbReference type="NCBI Taxonomy" id="4628"/>
    <lineage>
        <taxon>Eukaryota</taxon>
        <taxon>Viridiplantae</taxon>
        <taxon>Streptophyta</taxon>
        <taxon>Embryophyta</taxon>
        <taxon>Tracheophyta</taxon>
        <taxon>Spermatophyta</taxon>
        <taxon>Magnoliopsida</taxon>
        <taxon>Liliopsida</taxon>
        <taxon>Zingiberales</taxon>
        <taxon>Cannaceae</taxon>
        <taxon>Canna</taxon>
    </lineage>
</organism>
<dbReference type="InterPro" id="IPR046959">
    <property type="entry name" value="PRK1-6/SRF4-like"/>
</dbReference>
<keyword evidence="10" id="KW-0418">Kinase</keyword>
<dbReference type="InterPro" id="IPR011009">
    <property type="entry name" value="Kinase-like_dom_sf"/>
</dbReference>
<dbReference type="AlphaFoldDB" id="A0AAQ3KCI1"/>
<dbReference type="EMBL" id="CP136893">
    <property type="protein sequence ID" value="WOL04970.1"/>
    <property type="molecule type" value="Genomic_DNA"/>
</dbReference>
<keyword evidence="11" id="KW-1185">Reference proteome</keyword>
<keyword evidence="10" id="KW-0675">Receptor</keyword>
<evidence type="ECO:0000256" key="1">
    <source>
        <dbReference type="ARBA" id="ARBA00004370"/>
    </source>
</evidence>
<dbReference type="Pfam" id="PF08263">
    <property type="entry name" value="LRRNT_2"/>
    <property type="match status" value="1"/>
</dbReference>
<dbReference type="Gene3D" id="1.10.510.10">
    <property type="entry name" value="Transferase(Phosphotransferase) domain 1"/>
    <property type="match status" value="1"/>
</dbReference>
<sequence length="673" mass="72704">MMHCVPRFPRQLLLLFLLLLSYSIDGGLPSAAASPQGDARALLAFKAAADSRGRLPFSLDSDHCQWSGISCSADGTVTRLLLDSAGLAGTFPNATLGRLDQLRFLSLRDNALAGPIPGDLAGLRRLEALFLDGNLFAGPFPSAVLSLTGLRALGLSHNRLSGAISPALAALDGLVALRLEANRFGGSLPAFNQSSLKNFNVSGNNLSGTVPVTVVLASFDPSAFADNPRLCGALVQKECSWTSTFFPKGGNSPADTADAPSPTTTAAPQRAMLLPDSAAPPPVSHKRTEVAIGFLIGAVVLIGIFTASLVVKKRKRMIQQRQRQGELLTSEKEMMNCANSATEINVESYNEEIENMSNELEAATAMAMAISEERVKRLGKNGCLVFCAGEPPVYTLEQLMRASAEMLGRGSLGSTYKAVLGTKFAVTVKRLDKKKLGAGARDLFDRNMEIVGRLRHPNLVPLRAYFRANDERLLVYDYQPNGSLYSLIHGSRSTRAKPLHWTSCLKIADDVAQGLAYIHQASRLIHGNIKSSNILLGSDFEACLTDNCLSFLLDPSDNHNDSGYRAPETRISDQQLTPSSDIYAFGVLLLELLTGKPPVHHPILIPSDLLVWVQSVREDGVNDEYLMMIIEIAAACIHSSPECRPTAWQVLKMIQEVKEANTGDNEYDSICLS</sequence>
<evidence type="ECO:0000256" key="7">
    <source>
        <dbReference type="SAM" id="Phobius"/>
    </source>
</evidence>
<protein>
    <submittedName>
        <fullName evidence="10">Inactive receptor kinase</fullName>
    </submittedName>
</protein>
<reference evidence="10 11" key="1">
    <citation type="submission" date="2023-10" db="EMBL/GenBank/DDBJ databases">
        <title>Chromosome-scale genome assembly provides insights into flower coloration mechanisms of Canna indica.</title>
        <authorList>
            <person name="Li C."/>
        </authorList>
    </citation>
    <scope>NUCLEOTIDE SEQUENCE [LARGE SCALE GENOMIC DNA]</scope>
    <source>
        <tissue evidence="10">Flower</tissue>
    </source>
</reference>
<dbReference type="SUPFAM" id="SSF56112">
    <property type="entry name" value="Protein kinase-like (PK-like)"/>
    <property type="match status" value="1"/>
</dbReference>
<evidence type="ECO:0000259" key="9">
    <source>
        <dbReference type="PROSITE" id="PS50011"/>
    </source>
</evidence>
<feature type="chain" id="PRO_5043028065" evidence="8">
    <location>
        <begin position="27"/>
        <end position="673"/>
    </location>
</feature>
<dbReference type="GO" id="GO:0016020">
    <property type="term" value="C:membrane"/>
    <property type="evidence" value="ECO:0007669"/>
    <property type="project" value="UniProtKB-SubCell"/>
</dbReference>
<dbReference type="PANTHER" id="PTHR48007:SF37">
    <property type="entry name" value="LEUCINE-RICH REPEAT PROTEIN KINASE FAMILY PROTEIN"/>
    <property type="match status" value="1"/>
</dbReference>
<keyword evidence="5 7" id="KW-0472">Membrane</keyword>
<feature type="domain" description="Protein kinase" evidence="9">
    <location>
        <begin position="401"/>
        <end position="658"/>
    </location>
</feature>
<evidence type="ECO:0000256" key="8">
    <source>
        <dbReference type="SAM" id="SignalP"/>
    </source>
</evidence>
<keyword evidence="6" id="KW-0175">Coiled coil</keyword>
<feature type="coiled-coil region" evidence="6">
    <location>
        <begin position="339"/>
        <end position="373"/>
    </location>
</feature>
<accession>A0AAQ3KCI1</accession>
<name>A0AAQ3KCI1_9LILI</name>
<dbReference type="SUPFAM" id="SSF52058">
    <property type="entry name" value="L domain-like"/>
    <property type="match status" value="1"/>
</dbReference>
<evidence type="ECO:0000256" key="2">
    <source>
        <dbReference type="ARBA" id="ARBA00022614"/>
    </source>
</evidence>
<dbReference type="Gene3D" id="3.30.200.20">
    <property type="entry name" value="Phosphorylase Kinase, domain 1"/>
    <property type="match status" value="1"/>
</dbReference>
<feature type="signal peptide" evidence="8">
    <location>
        <begin position="1"/>
        <end position="26"/>
    </location>
</feature>
<proteinExistence type="predicted"/>
<dbReference type="GO" id="GO:0005524">
    <property type="term" value="F:ATP binding"/>
    <property type="evidence" value="ECO:0007669"/>
    <property type="project" value="InterPro"/>
</dbReference>
<gene>
    <name evidence="10" type="ORF">Cni_G13693</name>
</gene>
<keyword evidence="4" id="KW-0677">Repeat</keyword>
<keyword evidence="7" id="KW-0812">Transmembrane</keyword>
<dbReference type="Pfam" id="PF00069">
    <property type="entry name" value="Pkinase"/>
    <property type="match status" value="1"/>
</dbReference>
<keyword evidence="2" id="KW-0433">Leucine-rich repeat</keyword>
<dbReference type="GO" id="GO:0004672">
    <property type="term" value="F:protein kinase activity"/>
    <property type="evidence" value="ECO:0007669"/>
    <property type="project" value="InterPro"/>
</dbReference>
<dbReference type="InterPro" id="IPR032675">
    <property type="entry name" value="LRR_dom_sf"/>
</dbReference>
<evidence type="ECO:0000256" key="3">
    <source>
        <dbReference type="ARBA" id="ARBA00022729"/>
    </source>
</evidence>
<dbReference type="FunFam" id="3.80.10.10:FF:000400">
    <property type="entry name" value="Nuclear pore complex protein NUP107"/>
    <property type="match status" value="1"/>
</dbReference>
<keyword evidence="3 8" id="KW-0732">Signal</keyword>
<keyword evidence="7" id="KW-1133">Transmembrane helix</keyword>
<evidence type="ECO:0000256" key="4">
    <source>
        <dbReference type="ARBA" id="ARBA00022737"/>
    </source>
</evidence>
<dbReference type="Proteomes" id="UP001327560">
    <property type="component" value="Chromosome 4"/>
</dbReference>
<dbReference type="PANTHER" id="PTHR48007">
    <property type="entry name" value="LEUCINE-RICH REPEAT RECEPTOR-LIKE PROTEIN KINASE PXC1"/>
    <property type="match status" value="1"/>
</dbReference>
<comment type="subcellular location">
    <subcellularLocation>
        <location evidence="1">Membrane</location>
    </subcellularLocation>
</comment>
<dbReference type="PROSITE" id="PS50011">
    <property type="entry name" value="PROTEIN_KINASE_DOM"/>
    <property type="match status" value="1"/>
</dbReference>
<dbReference type="InterPro" id="IPR013210">
    <property type="entry name" value="LRR_N_plant-typ"/>
</dbReference>
<evidence type="ECO:0000256" key="6">
    <source>
        <dbReference type="SAM" id="Coils"/>
    </source>
</evidence>
<evidence type="ECO:0000313" key="10">
    <source>
        <dbReference type="EMBL" id="WOL04970.1"/>
    </source>
</evidence>
<feature type="transmembrane region" description="Helical" evidence="7">
    <location>
        <begin position="290"/>
        <end position="311"/>
    </location>
</feature>
<dbReference type="InterPro" id="IPR000719">
    <property type="entry name" value="Prot_kinase_dom"/>
</dbReference>
<dbReference type="Gene3D" id="3.80.10.10">
    <property type="entry name" value="Ribonuclease Inhibitor"/>
    <property type="match status" value="2"/>
</dbReference>
<evidence type="ECO:0000256" key="5">
    <source>
        <dbReference type="ARBA" id="ARBA00023136"/>
    </source>
</evidence>